<gene>
    <name evidence="1" type="ORF">SDC9_156931</name>
</gene>
<accession>A0A645F6X9</accession>
<comment type="caution">
    <text evidence="1">The sequence shown here is derived from an EMBL/GenBank/DDBJ whole genome shotgun (WGS) entry which is preliminary data.</text>
</comment>
<name>A0A645F6X9_9ZZZZ</name>
<proteinExistence type="predicted"/>
<evidence type="ECO:0000313" key="1">
    <source>
        <dbReference type="EMBL" id="MPN09640.1"/>
    </source>
</evidence>
<dbReference type="EMBL" id="VSSQ01055762">
    <property type="protein sequence ID" value="MPN09640.1"/>
    <property type="molecule type" value="Genomic_DNA"/>
</dbReference>
<dbReference type="AlphaFoldDB" id="A0A645F6X9"/>
<organism evidence="1">
    <name type="scientific">bioreactor metagenome</name>
    <dbReference type="NCBI Taxonomy" id="1076179"/>
    <lineage>
        <taxon>unclassified sequences</taxon>
        <taxon>metagenomes</taxon>
        <taxon>ecological metagenomes</taxon>
    </lineage>
</organism>
<reference evidence="1" key="1">
    <citation type="submission" date="2019-08" db="EMBL/GenBank/DDBJ databases">
        <authorList>
            <person name="Kucharzyk K."/>
            <person name="Murdoch R.W."/>
            <person name="Higgins S."/>
            <person name="Loffler F."/>
        </authorList>
    </citation>
    <scope>NUCLEOTIDE SEQUENCE</scope>
</reference>
<protein>
    <submittedName>
        <fullName evidence="1">Uncharacterized protein</fullName>
    </submittedName>
</protein>
<sequence length="99" mass="10870">MLDQFAILDGQLARQGQAVRPVFAVGRVRNIRQAHPGRQDAAAVRAFGGLGGVEIETGIQFLEAFMLQFQLIHPEIISDDITGLKNVVVTVAFRLQSLR</sequence>